<evidence type="ECO:0000313" key="2">
    <source>
        <dbReference type="EMBL" id="MCE4554147.1"/>
    </source>
</evidence>
<feature type="domain" description="Phage tail collar" evidence="1">
    <location>
        <begin position="7"/>
        <end position="63"/>
    </location>
</feature>
<comment type="caution">
    <text evidence="2">The sequence shown here is derived from an EMBL/GenBank/DDBJ whole genome shotgun (WGS) entry which is preliminary data.</text>
</comment>
<dbReference type="EMBL" id="JAJTWU010000002">
    <property type="protein sequence ID" value="MCE4554147.1"/>
    <property type="molecule type" value="Genomic_DNA"/>
</dbReference>
<keyword evidence="3" id="KW-1185">Reference proteome</keyword>
<dbReference type="RefSeq" id="WP_233371019.1">
    <property type="nucleotide sequence ID" value="NZ_JAJTWU010000002.1"/>
</dbReference>
<name>A0ABS8XN04_9BURK</name>
<proteinExistence type="predicted"/>
<organism evidence="2 3">
    <name type="scientific">Pelomonas cellulosilytica</name>
    <dbReference type="NCBI Taxonomy" id="2906762"/>
    <lineage>
        <taxon>Bacteria</taxon>
        <taxon>Pseudomonadati</taxon>
        <taxon>Pseudomonadota</taxon>
        <taxon>Betaproteobacteria</taxon>
        <taxon>Burkholderiales</taxon>
        <taxon>Sphaerotilaceae</taxon>
        <taxon>Roseateles</taxon>
    </lineage>
</organism>
<reference evidence="2 3" key="1">
    <citation type="submission" date="2021-12" db="EMBL/GenBank/DDBJ databases">
        <title>Genome seq of P8.</title>
        <authorList>
            <person name="Seo T."/>
        </authorList>
    </citation>
    <scope>NUCLEOTIDE SEQUENCE [LARGE SCALE GENOMIC DNA]</scope>
    <source>
        <strain evidence="2 3">P8</strain>
    </source>
</reference>
<dbReference type="Pfam" id="PF07484">
    <property type="entry name" value="Collar"/>
    <property type="match status" value="1"/>
</dbReference>
<dbReference type="InterPro" id="IPR011083">
    <property type="entry name" value="Phage_tail_collar_dom"/>
</dbReference>
<dbReference type="SUPFAM" id="SSF88874">
    <property type="entry name" value="Receptor-binding domain of short tail fibre protein gp12"/>
    <property type="match status" value="1"/>
</dbReference>
<evidence type="ECO:0000313" key="3">
    <source>
        <dbReference type="Proteomes" id="UP001200741"/>
    </source>
</evidence>
<dbReference type="Proteomes" id="UP001200741">
    <property type="component" value="Unassembled WGS sequence"/>
</dbReference>
<protein>
    <submittedName>
        <fullName evidence="2">Tail fiber protein</fullName>
    </submittedName>
</protein>
<dbReference type="Gene3D" id="3.90.1340.10">
    <property type="entry name" value="Phage tail collar domain"/>
    <property type="match status" value="1"/>
</dbReference>
<gene>
    <name evidence="2" type="ORF">LXT13_06745</name>
</gene>
<accession>A0ABS8XN04</accession>
<sequence length="169" mass="17696">MSDQFLGELRLMSFNYAPKGWALCNGQILPIQQNQALFSLLGTTYGGNGVTNFKLPDLRGRAPLHSSTDLPLGLSSGQEAVTLSTSQIPPHTHTLVATSELANANAPGNAVPATKGRGGVDRYATAGSATVMDPGTIAPNVGGQPHPNMQPFQVLSWAIALVGMFPSRD</sequence>
<evidence type="ECO:0000259" key="1">
    <source>
        <dbReference type="Pfam" id="PF07484"/>
    </source>
</evidence>
<dbReference type="InterPro" id="IPR037053">
    <property type="entry name" value="Phage_tail_collar_dom_sf"/>
</dbReference>